<dbReference type="Proteomes" id="UP000276133">
    <property type="component" value="Unassembled WGS sequence"/>
</dbReference>
<feature type="transmembrane region" description="Helical" evidence="1">
    <location>
        <begin position="20"/>
        <end position="38"/>
    </location>
</feature>
<keyword evidence="1" id="KW-0472">Membrane</keyword>
<evidence type="ECO:0000313" key="3">
    <source>
        <dbReference type="Proteomes" id="UP000276133"/>
    </source>
</evidence>
<name>A0A3M7PPZ9_BRAPC</name>
<sequence length="77" mass="9500">MVNTKHLKEVLQKEYQKEIIVSIFSLPLFLFSLLLYTYKQNFYNILTVEIRLYYKSYVLQWKLKKYFEGCLFEDQKS</sequence>
<organism evidence="2 3">
    <name type="scientific">Brachionus plicatilis</name>
    <name type="common">Marine rotifer</name>
    <name type="synonym">Brachionus muelleri</name>
    <dbReference type="NCBI Taxonomy" id="10195"/>
    <lineage>
        <taxon>Eukaryota</taxon>
        <taxon>Metazoa</taxon>
        <taxon>Spiralia</taxon>
        <taxon>Gnathifera</taxon>
        <taxon>Rotifera</taxon>
        <taxon>Eurotatoria</taxon>
        <taxon>Monogononta</taxon>
        <taxon>Pseudotrocha</taxon>
        <taxon>Ploima</taxon>
        <taxon>Brachionidae</taxon>
        <taxon>Brachionus</taxon>
    </lineage>
</organism>
<dbReference type="AlphaFoldDB" id="A0A3M7PPZ9"/>
<comment type="caution">
    <text evidence="2">The sequence shown here is derived from an EMBL/GenBank/DDBJ whole genome shotgun (WGS) entry which is preliminary data.</text>
</comment>
<keyword evidence="1" id="KW-1133">Transmembrane helix</keyword>
<evidence type="ECO:0000256" key="1">
    <source>
        <dbReference type="SAM" id="Phobius"/>
    </source>
</evidence>
<reference evidence="2 3" key="1">
    <citation type="journal article" date="2018" name="Sci. Rep.">
        <title>Genomic signatures of local adaptation to the degree of environmental predictability in rotifers.</title>
        <authorList>
            <person name="Franch-Gras L."/>
            <person name="Hahn C."/>
            <person name="Garcia-Roger E.M."/>
            <person name="Carmona M.J."/>
            <person name="Serra M."/>
            <person name="Gomez A."/>
        </authorList>
    </citation>
    <scope>NUCLEOTIDE SEQUENCE [LARGE SCALE GENOMIC DNA]</scope>
    <source>
        <strain evidence="2">HYR1</strain>
    </source>
</reference>
<proteinExistence type="predicted"/>
<protein>
    <submittedName>
        <fullName evidence="2">Uncharacterized protein</fullName>
    </submittedName>
</protein>
<dbReference type="EMBL" id="REGN01009520">
    <property type="protein sequence ID" value="RNA00989.1"/>
    <property type="molecule type" value="Genomic_DNA"/>
</dbReference>
<keyword evidence="1" id="KW-0812">Transmembrane</keyword>
<gene>
    <name evidence="2" type="ORF">BpHYR1_033271</name>
</gene>
<keyword evidence="3" id="KW-1185">Reference proteome</keyword>
<accession>A0A3M7PPZ9</accession>
<evidence type="ECO:0000313" key="2">
    <source>
        <dbReference type="EMBL" id="RNA00989.1"/>
    </source>
</evidence>